<dbReference type="AlphaFoldDB" id="A0A409YTW2"/>
<dbReference type="STRING" id="181874.A0A409YTW2"/>
<evidence type="ECO:0000313" key="2">
    <source>
        <dbReference type="EMBL" id="PPR06467.1"/>
    </source>
</evidence>
<comment type="caution">
    <text evidence="2">The sequence shown here is derived from an EMBL/GenBank/DDBJ whole genome shotgun (WGS) entry which is preliminary data.</text>
</comment>
<accession>A0A409YTW2</accession>
<feature type="compositionally biased region" description="Pro residues" evidence="1">
    <location>
        <begin position="83"/>
        <end position="92"/>
    </location>
</feature>
<organism evidence="2 3">
    <name type="scientific">Panaeolus cyanescens</name>
    <dbReference type="NCBI Taxonomy" id="181874"/>
    <lineage>
        <taxon>Eukaryota</taxon>
        <taxon>Fungi</taxon>
        <taxon>Dikarya</taxon>
        <taxon>Basidiomycota</taxon>
        <taxon>Agaricomycotina</taxon>
        <taxon>Agaricomycetes</taxon>
        <taxon>Agaricomycetidae</taxon>
        <taxon>Agaricales</taxon>
        <taxon>Agaricineae</taxon>
        <taxon>Galeropsidaceae</taxon>
        <taxon>Panaeolus</taxon>
    </lineage>
</organism>
<evidence type="ECO:0000313" key="3">
    <source>
        <dbReference type="Proteomes" id="UP000284842"/>
    </source>
</evidence>
<reference evidence="2 3" key="1">
    <citation type="journal article" date="2018" name="Evol. Lett.">
        <title>Horizontal gene cluster transfer increased hallucinogenic mushroom diversity.</title>
        <authorList>
            <person name="Reynolds H.T."/>
            <person name="Vijayakumar V."/>
            <person name="Gluck-Thaler E."/>
            <person name="Korotkin H.B."/>
            <person name="Matheny P.B."/>
            <person name="Slot J.C."/>
        </authorList>
    </citation>
    <scope>NUCLEOTIDE SEQUENCE [LARGE SCALE GENOMIC DNA]</scope>
    <source>
        <strain evidence="2 3">2629</strain>
    </source>
</reference>
<feature type="compositionally biased region" description="Basic and acidic residues" evidence="1">
    <location>
        <begin position="1"/>
        <end position="15"/>
    </location>
</feature>
<dbReference type="EMBL" id="NHTK01000645">
    <property type="protein sequence ID" value="PPR06467.1"/>
    <property type="molecule type" value="Genomic_DNA"/>
</dbReference>
<gene>
    <name evidence="2" type="ORF">CVT24_002609</name>
</gene>
<dbReference type="Proteomes" id="UP000284842">
    <property type="component" value="Unassembled WGS sequence"/>
</dbReference>
<feature type="region of interest" description="Disordered" evidence="1">
    <location>
        <begin position="1"/>
        <end position="46"/>
    </location>
</feature>
<name>A0A409YTW2_9AGAR</name>
<evidence type="ECO:0000256" key="1">
    <source>
        <dbReference type="SAM" id="MobiDB-lite"/>
    </source>
</evidence>
<dbReference type="OrthoDB" id="3055569at2759"/>
<proteinExistence type="predicted"/>
<dbReference type="InParanoid" id="A0A409YTW2"/>
<keyword evidence="3" id="KW-1185">Reference proteome</keyword>
<feature type="region of interest" description="Disordered" evidence="1">
    <location>
        <begin position="73"/>
        <end position="92"/>
    </location>
</feature>
<evidence type="ECO:0008006" key="4">
    <source>
        <dbReference type="Google" id="ProtNLM"/>
    </source>
</evidence>
<protein>
    <recommendedName>
        <fullName evidence="4">Retrotransposon gag domain-containing protein</fullName>
    </recommendedName>
</protein>
<sequence length="337" mass="37294">MPNEHWRDQPRENGKFVRKPAAQRDRSATLVPHSQDPYQHEDPYLDLENLEQEPASTSAKLLIHSASTLDSGITTPVSEHCPLEPPAPPPPPVPKPTPLNMSLGMQIPEFAGNTKDTCQPSAFLKNFAKVQRACSVAETQYCDIFGDYLVSNSPAAKWFASQSTPKSSWPALKKAFMDRFPDIPEAEETKPDIQRRLLELRLDVARLGEKEKVAGTEVWSHVAFAGQIRNLAAEAGIDNEPSMIFMVRDELPTRIRDKIPANHSSWSSFAKAIAELDLDVVKDTARRHKETEAKEAKLKAELTASATIPVNLVANASDEDVMLWLSGGQPSVDQGKE</sequence>